<comment type="caution">
    <text evidence="10">The sequence shown here is derived from an EMBL/GenBank/DDBJ whole genome shotgun (WGS) entry which is preliminary data.</text>
</comment>
<evidence type="ECO:0000256" key="8">
    <source>
        <dbReference type="ARBA" id="ARBA00031423"/>
    </source>
</evidence>
<gene>
    <name evidence="10" type="ORF">JIN81_10780</name>
</gene>
<dbReference type="EMBL" id="JAENII010000007">
    <property type="protein sequence ID" value="MBK1827506.1"/>
    <property type="molecule type" value="Genomic_DNA"/>
</dbReference>
<keyword evidence="6" id="KW-0808">Transferase</keyword>
<comment type="similarity">
    <text evidence="2">Belongs to the disproportionating enzyme family.</text>
</comment>
<evidence type="ECO:0000256" key="2">
    <source>
        <dbReference type="ARBA" id="ARBA00005684"/>
    </source>
</evidence>
<keyword evidence="7" id="KW-0119">Carbohydrate metabolism</keyword>
<dbReference type="Pfam" id="PF02446">
    <property type="entry name" value="Glyco_hydro_77"/>
    <property type="match status" value="1"/>
</dbReference>
<evidence type="ECO:0000256" key="6">
    <source>
        <dbReference type="ARBA" id="ARBA00022679"/>
    </source>
</evidence>
<dbReference type="InterPro" id="IPR003385">
    <property type="entry name" value="Glyco_hydro_77"/>
</dbReference>
<dbReference type="PANTHER" id="PTHR32438">
    <property type="entry name" value="4-ALPHA-GLUCANOTRANSFERASE DPE1, CHLOROPLASTIC/AMYLOPLASTIC"/>
    <property type="match status" value="1"/>
</dbReference>
<dbReference type="InterPro" id="IPR017853">
    <property type="entry name" value="GH"/>
</dbReference>
<proteinExistence type="inferred from homology"/>
<dbReference type="GO" id="GO:0004134">
    <property type="term" value="F:4-alpha-glucanotransferase activity"/>
    <property type="evidence" value="ECO:0007669"/>
    <property type="project" value="UniProtKB-EC"/>
</dbReference>
<name>A0A934VFX6_9BACT</name>
<dbReference type="SUPFAM" id="SSF51445">
    <property type="entry name" value="(Trans)glycosidases"/>
    <property type="match status" value="1"/>
</dbReference>
<dbReference type="RefSeq" id="WP_200279021.1">
    <property type="nucleotide sequence ID" value="NZ_JAENII010000007.1"/>
</dbReference>
<dbReference type="EC" id="2.4.1.25" evidence="3"/>
<evidence type="ECO:0000256" key="5">
    <source>
        <dbReference type="ARBA" id="ARBA00022676"/>
    </source>
</evidence>
<dbReference type="Gene3D" id="3.20.20.80">
    <property type="entry name" value="Glycosidases"/>
    <property type="match status" value="1"/>
</dbReference>
<keyword evidence="5" id="KW-0328">Glycosyltransferase</keyword>
<accession>A0A934VFX6</accession>
<organism evidence="10 11">
    <name type="scientific">Haloferula rosea</name>
    <dbReference type="NCBI Taxonomy" id="490093"/>
    <lineage>
        <taxon>Bacteria</taxon>
        <taxon>Pseudomonadati</taxon>
        <taxon>Verrucomicrobiota</taxon>
        <taxon>Verrucomicrobiia</taxon>
        <taxon>Verrucomicrobiales</taxon>
        <taxon>Verrucomicrobiaceae</taxon>
        <taxon>Haloferula</taxon>
    </lineage>
</organism>
<evidence type="ECO:0000256" key="9">
    <source>
        <dbReference type="ARBA" id="ARBA00031501"/>
    </source>
</evidence>
<keyword evidence="11" id="KW-1185">Reference proteome</keyword>
<protein>
    <recommendedName>
        <fullName evidence="4">4-alpha-glucanotransferase</fullName>
        <ecNumber evidence="3">2.4.1.25</ecNumber>
    </recommendedName>
    <alternativeName>
        <fullName evidence="8">Amylomaltase</fullName>
    </alternativeName>
    <alternativeName>
        <fullName evidence="9">Disproportionating enzyme</fullName>
    </alternativeName>
</protein>
<comment type="catalytic activity">
    <reaction evidence="1">
        <text>Transfers a segment of a (1-&gt;4)-alpha-D-glucan to a new position in an acceptor, which may be glucose or a (1-&gt;4)-alpha-D-glucan.</text>
        <dbReference type="EC" id="2.4.1.25"/>
    </reaction>
</comment>
<evidence type="ECO:0000313" key="11">
    <source>
        <dbReference type="Proteomes" id="UP000658278"/>
    </source>
</evidence>
<dbReference type="AlphaFoldDB" id="A0A934VFX6"/>
<evidence type="ECO:0000256" key="4">
    <source>
        <dbReference type="ARBA" id="ARBA00020295"/>
    </source>
</evidence>
<evidence type="ECO:0000256" key="3">
    <source>
        <dbReference type="ARBA" id="ARBA00012560"/>
    </source>
</evidence>
<sequence length="558" mass="63626">MPERLAALLLPVFSLHREGDLGIGDTRSMHEWIDLAADHEVGLFQMLPINEMGVDDSPYNAISSVALEPLYLAFEDVPGIDADLLAEARQQAGEPASDRVNYEQVRRTKRRLLDVAWGRWSSAPAGLHDDLASFRRSESAWLDDYCVYRWLMEAEGENEAWDEWPEEFQSVDGARGRLAAALRADAGAVNDRLEFFAWVQWLCFRQWEGVRKHADERGLKLMGDIPIGVSRYSADVFFGRDDFDIDWCGGAPPETVFKHDRFIQKWGQNWGIPLYRWEKMEAEGFPWWRQRIQKLVGIFHVFRVDHVLGFYRIYGFPWTPNRNAEFIDLSKEEAAEKTGGLLPGWVPRPDDTAENCALNRADGDVRLKMVQEVAGEDAVVGEDLGCVPDYVRPHLYSLGICGFRIPHWDFDEEGVVIPYDKLPETSFATYATHDHDSIPAMWEDYRRRVSPDAADEDDRNDTMKALQALADFGGIDDLGPMNDEKLWKLIDRLMVSSSRYAAIMITDLFNMTDRINQPGTVGPHNWSLFLGQTAEQSRNHPAWKRLALSIKESGRSPG</sequence>
<evidence type="ECO:0000313" key="10">
    <source>
        <dbReference type="EMBL" id="MBK1827506.1"/>
    </source>
</evidence>
<evidence type="ECO:0000256" key="7">
    <source>
        <dbReference type="ARBA" id="ARBA00023277"/>
    </source>
</evidence>
<reference evidence="10" key="1">
    <citation type="submission" date="2021-01" db="EMBL/GenBank/DDBJ databases">
        <title>Modified the classification status of verrucomicrobia.</title>
        <authorList>
            <person name="Feng X."/>
        </authorList>
    </citation>
    <scope>NUCLEOTIDE SEQUENCE</scope>
    <source>
        <strain evidence="10">KCTC 22201</strain>
    </source>
</reference>
<dbReference type="GO" id="GO:0005975">
    <property type="term" value="P:carbohydrate metabolic process"/>
    <property type="evidence" value="ECO:0007669"/>
    <property type="project" value="InterPro"/>
</dbReference>
<dbReference type="Proteomes" id="UP000658278">
    <property type="component" value="Unassembled WGS sequence"/>
</dbReference>
<dbReference type="PANTHER" id="PTHR32438:SF5">
    <property type="entry name" value="4-ALPHA-GLUCANOTRANSFERASE DPE1, CHLOROPLASTIC_AMYLOPLASTIC"/>
    <property type="match status" value="1"/>
</dbReference>
<evidence type="ECO:0000256" key="1">
    <source>
        <dbReference type="ARBA" id="ARBA00000439"/>
    </source>
</evidence>